<dbReference type="RefSeq" id="WP_007184370.1">
    <property type="nucleotide sequence ID" value="NZ_AKGD01000001.1"/>
</dbReference>
<dbReference type="InterPro" id="IPR049492">
    <property type="entry name" value="BD-FAE-like_dom"/>
</dbReference>
<feature type="chain" id="PRO_5003712597" description="BD-FAE-like domain-containing protein" evidence="2">
    <location>
        <begin position="25"/>
        <end position="290"/>
    </location>
</feature>
<keyword evidence="5" id="KW-1185">Reference proteome</keyword>
<dbReference type="PANTHER" id="PTHR48081">
    <property type="entry name" value="AB HYDROLASE SUPERFAMILY PROTEIN C4A8.06C"/>
    <property type="match status" value="1"/>
</dbReference>
<dbReference type="InterPro" id="IPR029058">
    <property type="entry name" value="AB_hydrolase_fold"/>
</dbReference>
<evidence type="ECO:0000256" key="1">
    <source>
        <dbReference type="ARBA" id="ARBA00022801"/>
    </source>
</evidence>
<name>I7ZH98_9GAMM</name>
<dbReference type="Pfam" id="PF20434">
    <property type="entry name" value="BD-FAE"/>
    <property type="match status" value="1"/>
</dbReference>
<dbReference type="STRING" id="1172194.WQQ_14160"/>
<gene>
    <name evidence="4" type="ORF">WQQ_14160</name>
</gene>
<dbReference type="GO" id="GO:0016787">
    <property type="term" value="F:hydrolase activity"/>
    <property type="evidence" value="ECO:0007669"/>
    <property type="project" value="UniProtKB-KW"/>
</dbReference>
<proteinExistence type="predicted"/>
<dbReference type="PANTHER" id="PTHR48081:SF13">
    <property type="entry name" value="ALPHA_BETA HYDROLASE"/>
    <property type="match status" value="1"/>
</dbReference>
<dbReference type="AlphaFoldDB" id="I7ZH98"/>
<dbReference type="EMBL" id="AKGD01000001">
    <property type="protein sequence ID" value="EIT71279.1"/>
    <property type="molecule type" value="Genomic_DNA"/>
</dbReference>
<reference evidence="4 5" key="1">
    <citation type="journal article" date="2012" name="J. Bacteriol.">
        <title>Genome Sequence of n-Alkane-Degrading Hydrocarboniphaga effusa Strain AP103T (ATCC BAA-332T).</title>
        <authorList>
            <person name="Chang H.K."/>
            <person name="Zylstra G.J."/>
            <person name="Chae J.C."/>
        </authorList>
    </citation>
    <scope>NUCLEOTIDE SEQUENCE [LARGE SCALE GENOMIC DNA]</scope>
    <source>
        <strain evidence="4 5">AP103</strain>
    </source>
</reference>
<dbReference type="SUPFAM" id="SSF53474">
    <property type="entry name" value="alpha/beta-Hydrolases"/>
    <property type="match status" value="1"/>
</dbReference>
<organism evidence="4 5">
    <name type="scientific">Hydrocarboniphaga effusa AP103</name>
    <dbReference type="NCBI Taxonomy" id="1172194"/>
    <lineage>
        <taxon>Bacteria</taxon>
        <taxon>Pseudomonadati</taxon>
        <taxon>Pseudomonadota</taxon>
        <taxon>Gammaproteobacteria</taxon>
        <taxon>Nevskiales</taxon>
        <taxon>Nevskiaceae</taxon>
        <taxon>Hydrocarboniphaga</taxon>
    </lineage>
</organism>
<dbReference type="Proteomes" id="UP000003704">
    <property type="component" value="Unassembled WGS sequence"/>
</dbReference>
<keyword evidence="2" id="KW-0732">Signal</keyword>
<evidence type="ECO:0000313" key="5">
    <source>
        <dbReference type="Proteomes" id="UP000003704"/>
    </source>
</evidence>
<dbReference type="InterPro" id="IPR050300">
    <property type="entry name" value="GDXG_lipolytic_enzyme"/>
</dbReference>
<dbReference type="OrthoDB" id="9771666at2"/>
<evidence type="ECO:0000259" key="3">
    <source>
        <dbReference type="Pfam" id="PF20434"/>
    </source>
</evidence>
<evidence type="ECO:0000256" key="2">
    <source>
        <dbReference type="SAM" id="SignalP"/>
    </source>
</evidence>
<accession>I7ZH98</accession>
<feature type="signal peptide" evidence="2">
    <location>
        <begin position="1"/>
        <end position="24"/>
    </location>
</feature>
<dbReference type="Gene3D" id="3.40.50.1820">
    <property type="entry name" value="alpha/beta hydrolase"/>
    <property type="match status" value="1"/>
</dbReference>
<feature type="domain" description="BD-FAE-like" evidence="3">
    <location>
        <begin position="59"/>
        <end position="249"/>
    </location>
</feature>
<comment type="caution">
    <text evidence="4">The sequence shown here is derived from an EMBL/GenBank/DDBJ whole genome shotgun (WGS) entry which is preliminary data.</text>
</comment>
<dbReference type="PROSITE" id="PS51257">
    <property type="entry name" value="PROKAR_LIPOPROTEIN"/>
    <property type="match status" value="1"/>
</dbReference>
<sequence>MLRQLATTALIAFAVLGAACSTHLGKPSTPGPARVQTHYERVRDQVFTPADWPKPLLADVYVPEGAGPFPAVLVIHGGGWESGDRDQVKSIAKRLASRGFVAVNVTYRLVPEAIFPAQLQDVQQAVLWTRANAQRFRIDPKRIGAFGYSAGAHLAALLGGIGEAPPLGRPGLAIQAVVGGGTPTDLTRSAGGGLVPRFLGGSVEQKPAAYRDASPINHVSAGDPPVFLYHGGGDSLVSIDHAKDYEKALQAAGVPTELYVLRGRGHIGAFLTDGSAVDAALDFLDRYLRR</sequence>
<protein>
    <recommendedName>
        <fullName evidence="3">BD-FAE-like domain-containing protein</fullName>
    </recommendedName>
</protein>
<evidence type="ECO:0000313" key="4">
    <source>
        <dbReference type="EMBL" id="EIT71279.1"/>
    </source>
</evidence>
<keyword evidence="1" id="KW-0378">Hydrolase</keyword>